<feature type="transmembrane region" description="Helical" evidence="6">
    <location>
        <begin position="39"/>
        <end position="59"/>
    </location>
</feature>
<dbReference type="NCBIfam" id="TIGR03718">
    <property type="entry name" value="R_switched_Alx"/>
    <property type="match status" value="1"/>
</dbReference>
<feature type="transmembrane region" description="Helical" evidence="6">
    <location>
        <begin position="193"/>
        <end position="220"/>
    </location>
</feature>
<organism evidence="7 8">
    <name type="scientific">Candidatus Pseudobacter hemicellulosilyticus</name>
    <dbReference type="NCBI Taxonomy" id="3121375"/>
    <lineage>
        <taxon>Bacteria</taxon>
        <taxon>Pseudomonadati</taxon>
        <taxon>Bacteroidota</taxon>
        <taxon>Chitinophagia</taxon>
        <taxon>Chitinophagales</taxon>
        <taxon>Chitinophagaceae</taxon>
        <taxon>Pseudobacter</taxon>
    </lineage>
</organism>
<dbReference type="PANTHER" id="PTHR30238:SF0">
    <property type="entry name" value="THYLAKOID MEMBRANE PROTEIN TERC, CHLOROPLASTIC"/>
    <property type="match status" value="1"/>
</dbReference>
<feature type="transmembrane region" description="Helical" evidence="6">
    <location>
        <begin position="226"/>
        <end position="247"/>
    </location>
</feature>
<evidence type="ECO:0000313" key="7">
    <source>
        <dbReference type="EMBL" id="WEK36386.1"/>
    </source>
</evidence>
<name>A0AAJ5WQM9_9BACT</name>
<feature type="transmembrane region" description="Helical" evidence="6">
    <location>
        <begin position="130"/>
        <end position="150"/>
    </location>
</feature>
<reference evidence="7" key="1">
    <citation type="submission" date="2023-03" db="EMBL/GenBank/DDBJ databases">
        <title>Andean soil-derived lignocellulolytic bacterial consortium as a source of novel taxa and putative plastic-active enzymes.</title>
        <authorList>
            <person name="Diaz-Garcia L."/>
            <person name="Chuvochina M."/>
            <person name="Feuerriegel G."/>
            <person name="Bunk B."/>
            <person name="Sproer C."/>
            <person name="Streit W.R."/>
            <person name="Rodriguez L.M."/>
            <person name="Overmann J."/>
            <person name="Jimenez D.J."/>
        </authorList>
    </citation>
    <scope>NUCLEOTIDE SEQUENCE</scope>
    <source>
        <strain evidence="7">MAG 7</strain>
    </source>
</reference>
<comment type="similarity">
    <text evidence="2">Belongs to the TerC family.</text>
</comment>
<keyword evidence="5 6" id="KW-0472">Membrane</keyword>
<dbReference type="PANTHER" id="PTHR30238">
    <property type="entry name" value="MEMBRANE BOUND PREDICTED REDOX MODULATOR"/>
    <property type="match status" value="1"/>
</dbReference>
<keyword evidence="4 6" id="KW-1133">Transmembrane helix</keyword>
<protein>
    <submittedName>
        <fullName evidence="7">TerC/Alx family metal homeostasis membrane protein</fullName>
    </submittedName>
</protein>
<feature type="transmembrane region" description="Helical" evidence="6">
    <location>
        <begin position="6"/>
        <end position="27"/>
    </location>
</feature>
<dbReference type="Pfam" id="PF03741">
    <property type="entry name" value="TerC"/>
    <property type="match status" value="1"/>
</dbReference>
<dbReference type="AlphaFoldDB" id="A0AAJ5WQM9"/>
<evidence type="ECO:0000256" key="5">
    <source>
        <dbReference type="ARBA" id="ARBA00023136"/>
    </source>
</evidence>
<evidence type="ECO:0000256" key="6">
    <source>
        <dbReference type="SAM" id="Phobius"/>
    </source>
</evidence>
<feature type="transmembrane region" description="Helical" evidence="6">
    <location>
        <begin position="79"/>
        <end position="96"/>
    </location>
</feature>
<dbReference type="InterPro" id="IPR005496">
    <property type="entry name" value="Integral_membrane_TerC"/>
</dbReference>
<keyword evidence="3 6" id="KW-0812">Transmembrane</keyword>
<evidence type="ECO:0000256" key="1">
    <source>
        <dbReference type="ARBA" id="ARBA00004141"/>
    </source>
</evidence>
<dbReference type="InterPro" id="IPR022369">
    <property type="entry name" value="Integral_membrane_TerC_rswitch"/>
</dbReference>
<evidence type="ECO:0000256" key="4">
    <source>
        <dbReference type="ARBA" id="ARBA00022989"/>
    </source>
</evidence>
<sequence length="326" mass="36747">MMTPDQITYLVFGIVLVLAIVIDLGLFSKKSTHVSLKQALWVSIFWVALGLGFGVFVWFELGKVQALEYVSAYLMEKSLSIDNIFVFILIFNFFRVKDVYYARVLLIGILMAIIFRVLFITVGMELVNKAHWVLYIFGAFLLYTGIKMFAHKSEDNFDPGSNKVYLLLRRFLPITLDDMGGRYIVKTANGKRLYTSLFVVVIMLATTDIVFAVDSIPAVMVISKDILVVYTSNIFAILGLRSLFFLLKGAADKFSHLQQGIAFVLIFIGIKMLIEYFGIHVPVYISLLVIVTSITASIVYSLNVANRTKAKAPVQEHGHATERDLH</sequence>
<proteinExistence type="inferred from homology"/>
<dbReference type="Proteomes" id="UP001220610">
    <property type="component" value="Chromosome"/>
</dbReference>
<evidence type="ECO:0000256" key="2">
    <source>
        <dbReference type="ARBA" id="ARBA00007511"/>
    </source>
</evidence>
<accession>A0AAJ5WQM9</accession>
<feature type="transmembrane region" description="Helical" evidence="6">
    <location>
        <begin position="283"/>
        <end position="302"/>
    </location>
</feature>
<evidence type="ECO:0000256" key="3">
    <source>
        <dbReference type="ARBA" id="ARBA00022692"/>
    </source>
</evidence>
<evidence type="ECO:0000313" key="8">
    <source>
        <dbReference type="Proteomes" id="UP001220610"/>
    </source>
</evidence>
<dbReference type="GO" id="GO:0016020">
    <property type="term" value="C:membrane"/>
    <property type="evidence" value="ECO:0007669"/>
    <property type="project" value="UniProtKB-SubCell"/>
</dbReference>
<comment type="subcellular location">
    <subcellularLocation>
        <location evidence="1">Membrane</location>
        <topology evidence="1">Multi-pass membrane protein</topology>
    </subcellularLocation>
</comment>
<dbReference type="EMBL" id="CP119311">
    <property type="protein sequence ID" value="WEK36386.1"/>
    <property type="molecule type" value="Genomic_DNA"/>
</dbReference>
<gene>
    <name evidence="7" type="ORF">P0Y53_02640</name>
</gene>
<feature type="transmembrane region" description="Helical" evidence="6">
    <location>
        <begin position="259"/>
        <end position="277"/>
    </location>
</feature>
<feature type="transmembrane region" description="Helical" evidence="6">
    <location>
        <begin position="103"/>
        <end position="124"/>
    </location>
</feature>